<sequence length="318" mass="34817">MTEKQSEQGPLKGLLFALGAFAILSLHDVLVKVLADYSVFQVIFFAMLFGYVPFSLARLVDKRSIVLRPVHPFLVVLRGFLTVGGLSFAFLGFSLLPMVEVYVLLFTTPLIISLLAIPILGEKIHVFRWMTILLGLVGVVIVLRPTPESLEFGHLCALLSACCGGGAAIISRKIGHLENAATLILIPMILNILLAGSILYFVYKPMPLADLGLMFLLGSMALLGQLMLLYGYRNAPAALAAPMQYSQLIWAILYGAVFFDEAVDRWIILGAVITVISGLLMVWRETKVSKIQPILRTRNVRMVSAALVPGSESDEGKR</sequence>
<feature type="transmembrane region" description="Helical" evidence="5">
    <location>
        <begin position="37"/>
        <end position="60"/>
    </location>
</feature>
<dbReference type="InterPro" id="IPR037185">
    <property type="entry name" value="EmrE-like"/>
</dbReference>
<feature type="domain" description="EamA" evidence="6">
    <location>
        <begin position="12"/>
        <end position="143"/>
    </location>
</feature>
<reference evidence="7" key="1">
    <citation type="submission" date="2020-01" db="EMBL/GenBank/DDBJ databases">
        <authorList>
            <person name="Meier V. D."/>
            <person name="Meier V D."/>
        </authorList>
    </citation>
    <scope>NUCLEOTIDE SEQUENCE</scope>
    <source>
        <strain evidence="7">HLG_WM_MAG_09</strain>
    </source>
</reference>
<dbReference type="PANTHER" id="PTHR22911:SF6">
    <property type="entry name" value="SOLUTE CARRIER FAMILY 35 MEMBER G1"/>
    <property type="match status" value="1"/>
</dbReference>
<feature type="transmembrane region" description="Helical" evidence="5">
    <location>
        <begin position="265"/>
        <end position="283"/>
    </location>
</feature>
<dbReference type="InterPro" id="IPR000620">
    <property type="entry name" value="EamA_dom"/>
</dbReference>
<organism evidence="7">
    <name type="scientific">uncultured Thiotrichaceae bacterium</name>
    <dbReference type="NCBI Taxonomy" id="298394"/>
    <lineage>
        <taxon>Bacteria</taxon>
        <taxon>Pseudomonadati</taxon>
        <taxon>Pseudomonadota</taxon>
        <taxon>Gammaproteobacteria</taxon>
        <taxon>Thiotrichales</taxon>
        <taxon>Thiotrichaceae</taxon>
        <taxon>environmental samples</taxon>
    </lineage>
</organism>
<evidence type="ECO:0000256" key="5">
    <source>
        <dbReference type="SAM" id="Phobius"/>
    </source>
</evidence>
<feature type="transmembrane region" description="Helical" evidence="5">
    <location>
        <begin position="72"/>
        <end position="95"/>
    </location>
</feature>
<proteinExistence type="predicted"/>
<keyword evidence="2 5" id="KW-0812">Transmembrane</keyword>
<feature type="domain" description="EamA" evidence="6">
    <location>
        <begin position="152"/>
        <end position="282"/>
    </location>
</feature>
<evidence type="ECO:0000256" key="3">
    <source>
        <dbReference type="ARBA" id="ARBA00022989"/>
    </source>
</evidence>
<feature type="transmembrane region" description="Helical" evidence="5">
    <location>
        <begin position="182"/>
        <end position="203"/>
    </location>
</feature>
<name>A0A6S6TB91_9GAMM</name>
<dbReference type="GO" id="GO:0016020">
    <property type="term" value="C:membrane"/>
    <property type="evidence" value="ECO:0007669"/>
    <property type="project" value="UniProtKB-SubCell"/>
</dbReference>
<evidence type="ECO:0000256" key="2">
    <source>
        <dbReference type="ARBA" id="ARBA00022692"/>
    </source>
</evidence>
<accession>A0A6S6TB91</accession>
<dbReference type="EMBL" id="CACVAT010000188">
    <property type="protein sequence ID" value="CAA6812343.1"/>
    <property type="molecule type" value="Genomic_DNA"/>
</dbReference>
<evidence type="ECO:0000256" key="1">
    <source>
        <dbReference type="ARBA" id="ARBA00004141"/>
    </source>
</evidence>
<keyword evidence="4 5" id="KW-0472">Membrane</keyword>
<dbReference type="PANTHER" id="PTHR22911">
    <property type="entry name" value="ACYL-MALONYL CONDENSING ENZYME-RELATED"/>
    <property type="match status" value="1"/>
</dbReference>
<keyword evidence="3 5" id="KW-1133">Transmembrane helix</keyword>
<evidence type="ECO:0000313" key="7">
    <source>
        <dbReference type="EMBL" id="CAA6812343.1"/>
    </source>
</evidence>
<comment type="subcellular location">
    <subcellularLocation>
        <location evidence="1">Membrane</location>
        <topology evidence="1">Multi-pass membrane protein</topology>
    </subcellularLocation>
</comment>
<gene>
    <name evidence="7" type="ORF">HELGO_WM34206</name>
</gene>
<feature type="transmembrane region" description="Helical" evidence="5">
    <location>
        <begin position="12"/>
        <end position="31"/>
    </location>
</feature>
<evidence type="ECO:0000259" key="6">
    <source>
        <dbReference type="Pfam" id="PF00892"/>
    </source>
</evidence>
<protein>
    <submittedName>
        <fullName evidence="7">S-adenosylmethionine uptake transporter</fullName>
    </submittedName>
</protein>
<dbReference type="Pfam" id="PF00892">
    <property type="entry name" value="EamA"/>
    <property type="match status" value="2"/>
</dbReference>
<feature type="transmembrane region" description="Helical" evidence="5">
    <location>
        <begin position="237"/>
        <end position="259"/>
    </location>
</feature>
<feature type="transmembrane region" description="Helical" evidence="5">
    <location>
        <begin position="152"/>
        <end position="170"/>
    </location>
</feature>
<feature type="transmembrane region" description="Helical" evidence="5">
    <location>
        <begin position="209"/>
        <end position="230"/>
    </location>
</feature>
<feature type="transmembrane region" description="Helical" evidence="5">
    <location>
        <begin position="101"/>
        <end position="120"/>
    </location>
</feature>
<evidence type="ECO:0000256" key="4">
    <source>
        <dbReference type="ARBA" id="ARBA00023136"/>
    </source>
</evidence>
<feature type="transmembrane region" description="Helical" evidence="5">
    <location>
        <begin position="127"/>
        <end position="146"/>
    </location>
</feature>
<dbReference type="SUPFAM" id="SSF103481">
    <property type="entry name" value="Multidrug resistance efflux transporter EmrE"/>
    <property type="match status" value="2"/>
</dbReference>
<dbReference type="AlphaFoldDB" id="A0A6S6TB91"/>